<organism evidence="2 3">
    <name type="scientific">Bradyrhizobium diazoefficiens SEMIA 5080</name>
    <dbReference type="NCBI Taxonomy" id="754504"/>
    <lineage>
        <taxon>Bacteria</taxon>
        <taxon>Pseudomonadati</taxon>
        <taxon>Pseudomonadota</taxon>
        <taxon>Alphaproteobacteria</taxon>
        <taxon>Hyphomicrobiales</taxon>
        <taxon>Nitrobacteraceae</taxon>
        <taxon>Bradyrhizobium</taxon>
    </lineage>
</organism>
<keyword evidence="1" id="KW-0472">Membrane</keyword>
<evidence type="ECO:0000313" key="3">
    <source>
        <dbReference type="Proteomes" id="UP000024900"/>
    </source>
</evidence>
<dbReference type="EMBL" id="ADOU02000004">
    <property type="protein sequence ID" value="KGJ68687.1"/>
    <property type="molecule type" value="Genomic_DNA"/>
</dbReference>
<keyword evidence="1" id="KW-0812">Transmembrane</keyword>
<accession>A0A837CH81</accession>
<dbReference type="Proteomes" id="UP000024900">
    <property type="component" value="Unassembled WGS sequence"/>
</dbReference>
<reference evidence="2 3" key="1">
    <citation type="journal article" date="2014" name="BMC Genomics">
        <title>Comparative genomics of Bradyrhizobium japonicum CPAC 15 and Bradyrhizobium diazoefficiens CPAC 7: elite model strains for understanding symbiotic performance with soybean.</title>
        <authorList>
            <person name="Siqueira A.F."/>
            <person name="Ormeno-Orrillo E."/>
            <person name="Souza R.C."/>
            <person name="Rodrigues E.P."/>
            <person name="Almeida L.G."/>
            <person name="Barcellos F.G."/>
            <person name="Batista J.S."/>
            <person name="Nakatami A.S."/>
            <person name="Martinez-Romero E."/>
            <person name="Vasconcelos A.T."/>
            <person name="Hungria M."/>
        </authorList>
    </citation>
    <scope>NUCLEOTIDE SEQUENCE [LARGE SCALE GENOMIC DNA]</scope>
    <source>
        <strain evidence="2 3">SEMIA 5080</strain>
    </source>
</reference>
<name>A0A837CH81_9BRAD</name>
<feature type="transmembrane region" description="Helical" evidence="1">
    <location>
        <begin position="66"/>
        <end position="87"/>
    </location>
</feature>
<protein>
    <submittedName>
        <fullName evidence="2">Uncharacterized protein</fullName>
    </submittedName>
</protein>
<keyword evidence="1" id="KW-1133">Transmembrane helix</keyword>
<dbReference type="Gene3D" id="1.10.287.2610">
    <property type="match status" value="1"/>
</dbReference>
<feature type="transmembrane region" description="Helical" evidence="1">
    <location>
        <begin position="21"/>
        <end position="46"/>
    </location>
</feature>
<sequence>MISVPLSNSNHGENVCRREEVTMWLFFLVAWFVLLAAIAIFAQQAFGYDVTHLPALFAGLPMPQRIATGALLAVALALIGATAFRLSRQDRRLGKLRDRLKKTREDVVVAHALQNHLDATVQHLIESDPREAVSALHDKLGETEQRALLQQGRNESTDMHDQLAEIRRRQQGLREMVGKVAEQRRAVEPIFTEIRDRQNQLERSLHDLETDDRKNNLADRLKDIAHDISALLARVNTVQDTFATLNQYKEDLAKSHAELMPLRSTDAGINALISELGLSHDRLAKSIDELETGGEAPLGTRVETLSKNRIEIEQRLARIDDSFNILKTIRLDFEELGQRQAQLERSLAEIETDPDGTTLVDRQNALNDFVIQSRQRLGALQETLATLNAFKTDLSKSQADLVPLKAPVFGIEALIAEVGTTRDLLAKTVGEIEANGGVPLASRVDALAKSKRDVEDRLARIFDNFNALDALRKDIGGIFSTIRNSLNRIG</sequence>
<comment type="caution">
    <text evidence="2">The sequence shown here is derived from an EMBL/GenBank/DDBJ whole genome shotgun (WGS) entry which is preliminary data.</text>
</comment>
<proteinExistence type="predicted"/>
<evidence type="ECO:0000313" key="2">
    <source>
        <dbReference type="EMBL" id="KGJ68687.1"/>
    </source>
</evidence>
<gene>
    <name evidence="2" type="ORF">BJA5080_00413</name>
</gene>
<dbReference type="AlphaFoldDB" id="A0A837CH81"/>
<evidence type="ECO:0000256" key="1">
    <source>
        <dbReference type="SAM" id="Phobius"/>
    </source>
</evidence>